<evidence type="ECO:0000256" key="14">
    <source>
        <dbReference type="SAM" id="MobiDB-lite"/>
    </source>
</evidence>
<keyword evidence="3 8" id="KW-0547">Nucleotide-binding</keyword>
<protein>
    <recommendedName>
        <fullName evidence="8">Lon protease homolog 2, peroxisomal</fullName>
        <ecNumber evidence="8">3.4.21.-</ecNumber>
    </recommendedName>
</protein>
<evidence type="ECO:0000259" key="15">
    <source>
        <dbReference type="PROSITE" id="PS51786"/>
    </source>
</evidence>
<evidence type="ECO:0000256" key="10">
    <source>
        <dbReference type="PIRSR" id="PIRSR001174-1"/>
    </source>
</evidence>
<evidence type="ECO:0000256" key="4">
    <source>
        <dbReference type="ARBA" id="ARBA00022801"/>
    </source>
</evidence>
<dbReference type="SUPFAM" id="SSF52540">
    <property type="entry name" value="P-loop containing nucleoside triphosphate hydrolases"/>
    <property type="match status" value="1"/>
</dbReference>
<evidence type="ECO:0000313" key="18">
    <source>
        <dbReference type="Proteomes" id="UP000254866"/>
    </source>
</evidence>
<dbReference type="Pfam" id="PF22667">
    <property type="entry name" value="Lon_lid"/>
    <property type="match status" value="1"/>
</dbReference>
<dbReference type="InterPro" id="IPR014721">
    <property type="entry name" value="Ribsml_uS5_D2-typ_fold_subgr"/>
</dbReference>
<feature type="binding site" evidence="8 11">
    <location>
        <begin position="461"/>
        <end position="468"/>
    </location>
    <ligand>
        <name>ATP</name>
        <dbReference type="ChEBI" id="CHEBI:30616"/>
    </ligand>
</feature>
<dbReference type="NCBIfam" id="TIGR00763">
    <property type="entry name" value="lon"/>
    <property type="match status" value="1"/>
</dbReference>
<dbReference type="GeneID" id="43597165"/>
<dbReference type="RefSeq" id="XP_031872632.1">
    <property type="nucleotide sequence ID" value="XM_032012939.1"/>
</dbReference>
<sequence>MAQTKPVSLHLIPLAKDTVLLPGIVLRIPVAANRPDIPALLSNIYSQAATKTTTQRLDSINVACVPLSSPLLNRHGQKMISQGDRSPTPKARLGINPSDATKDDLFGYGVAAKISGVEGRGSGEFALLVEGVARIKIERVTQERPFFQSEVTYIYDDAVSPQDLAIQELFAQLKQLSRELLTLLRLSSLLPRSSGSAGLSPILARRLELYIAKRGIQDSGLLADFMTNIVEASLEEKLQILAALDVKDRLEKAIALLQRQVGNIKNNVSITTLTSTFPANTDLDQMQKTGKQRMRRPGISGMQLPGMGGIGTPPDDEQEPNEMDELKKKLDAAKMPAEAAKVAFRELKRLKKMSPAQAEYQVTRNYLENLAEIPWTVATEDQLGVETLSRARKQFDGDHYGLEKVKKRLLEYLAVLKLKQSINQDVNIQIAKAEEEKAAEKAEILKRKRMIDKSPILLLVGPPGVGKTSLAKSVATALGRKFHRISLGGVRDEAEIRGHRRTYVAAMPGLIVQGLKKVGVSNPVFLLDEIDKVGTSNFHGDPSAAMLEVLDPEQNHSFTDHYVNIPLDLSKVLFIATANTLDTIPPALLDRMETIALPGYTTLEKRHIALQHLIPKQIRTNGLGEGQVEFNQDVVSKIIESYTRESGVRNLEREIGSVCRAKAVEFAEAMDSGHLEKYKPQLSVEDIEDILGIEKFDEEIAEKTSRPGIVTGLVAYSSGGNGSILFIEVADMPGSGSVQLTGTLGDVLKESVEVALSWVKAHAYELGLTSDPSENIMKNRSIHVHCPSGAIPKDGPSAGMAHTIALISLFSGKAVPPTMAMTGEISLRGRVTAVGGIKEKLIGALRAGVKTVLLPAQNRKDAKDLPQEVKDGLEIIHVRHIWEAMRHVWPDAHWRGEENFAGIESQL</sequence>
<keyword evidence="2 8" id="KW-0645">Protease</keyword>
<organism evidence="17 18">
    <name type="scientific">Venustampulla echinocandica</name>
    <dbReference type="NCBI Taxonomy" id="2656787"/>
    <lineage>
        <taxon>Eukaryota</taxon>
        <taxon>Fungi</taxon>
        <taxon>Dikarya</taxon>
        <taxon>Ascomycota</taxon>
        <taxon>Pezizomycotina</taxon>
        <taxon>Leotiomycetes</taxon>
        <taxon>Helotiales</taxon>
        <taxon>Pleuroascaceae</taxon>
        <taxon>Venustampulla</taxon>
    </lineage>
</organism>
<dbReference type="InterPro" id="IPR027065">
    <property type="entry name" value="Lon_Prtase"/>
</dbReference>
<feature type="active site" evidence="8 10">
    <location>
        <position position="797"/>
    </location>
</feature>
<evidence type="ECO:0000256" key="12">
    <source>
        <dbReference type="PROSITE-ProRule" id="PRU01122"/>
    </source>
</evidence>
<dbReference type="AlphaFoldDB" id="A0A370TWR4"/>
<evidence type="ECO:0000256" key="3">
    <source>
        <dbReference type="ARBA" id="ARBA00022741"/>
    </source>
</evidence>
<dbReference type="FunFam" id="1.20.5.5270:FF:000002">
    <property type="entry name" value="Lon protease homolog"/>
    <property type="match status" value="1"/>
</dbReference>
<dbReference type="InterPro" id="IPR027501">
    <property type="entry name" value="Lonp2_euk"/>
</dbReference>
<comment type="function">
    <text evidence="8">ATP-dependent serine protease that mediates the selective degradation of misfolded and unassembled polypeptides in the peroxisomal matrix. Necessary for type 2 peroxisome targeting signal (PTS2)-containing protein processing and facilitates peroxisome matrix protein import.</text>
</comment>
<dbReference type="Gene3D" id="1.10.8.60">
    <property type="match status" value="1"/>
</dbReference>
<comment type="caution">
    <text evidence="17">The sequence shown here is derived from an EMBL/GenBank/DDBJ whole genome shotgun (WGS) entry which is preliminary data.</text>
</comment>
<evidence type="ECO:0000259" key="16">
    <source>
        <dbReference type="PROSITE" id="PS51787"/>
    </source>
</evidence>
<dbReference type="GO" id="GO:0016887">
    <property type="term" value="F:ATP hydrolysis activity"/>
    <property type="evidence" value="ECO:0007669"/>
    <property type="project" value="UniProtKB-UniRule"/>
</dbReference>
<evidence type="ECO:0000256" key="7">
    <source>
        <dbReference type="ARBA" id="ARBA00023140"/>
    </source>
</evidence>
<dbReference type="GO" id="GO:0006515">
    <property type="term" value="P:protein quality control for misfolded or incompletely synthesized proteins"/>
    <property type="evidence" value="ECO:0007669"/>
    <property type="project" value="UniProtKB-UniRule"/>
</dbReference>
<evidence type="ECO:0000256" key="9">
    <source>
        <dbReference type="PIRNR" id="PIRNR001174"/>
    </source>
</evidence>
<feature type="short sequence motif" description="Microbody targeting signal" evidence="8">
    <location>
        <begin position="905"/>
        <end position="907"/>
    </location>
</feature>
<dbReference type="GO" id="GO:0004176">
    <property type="term" value="F:ATP-dependent peptidase activity"/>
    <property type="evidence" value="ECO:0007669"/>
    <property type="project" value="UniProtKB-UniRule"/>
</dbReference>
<dbReference type="Pfam" id="PF00004">
    <property type="entry name" value="AAA"/>
    <property type="match status" value="1"/>
</dbReference>
<dbReference type="Pfam" id="PF02190">
    <property type="entry name" value="LON_substr_bdg"/>
    <property type="match status" value="1"/>
</dbReference>
<feature type="active site" evidence="8 10">
    <location>
        <position position="840"/>
    </location>
</feature>
<dbReference type="Pfam" id="PF05362">
    <property type="entry name" value="Lon_C"/>
    <property type="match status" value="1"/>
</dbReference>
<dbReference type="PIRSF" id="PIRSF001174">
    <property type="entry name" value="Lon_proteas"/>
    <property type="match status" value="1"/>
</dbReference>
<keyword evidence="13" id="KW-0175">Coiled coil</keyword>
<dbReference type="InterPro" id="IPR003111">
    <property type="entry name" value="Lon_prtase_N"/>
</dbReference>
<keyword evidence="6 8" id="KW-0067">ATP-binding</keyword>
<dbReference type="Gene3D" id="1.20.5.5270">
    <property type="match status" value="1"/>
</dbReference>
<dbReference type="EMBL" id="NPIC01000002">
    <property type="protein sequence ID" value="RDL39976.1"/>
    <property type="molecule type" value="Genomic_DNA"/>
</dbReference>
<evidence type="ECO:0000256" key="11">
    <source>
        <dbReference type="PIRSR" id="PIRSR001174-2"/>
    </source>
</evidence>
<feature type="domain" description="Lon proteolytic" evidence="15">
    <location>
        <begin position="704"/>
        <end position="891"/>
    </location>
</feature>
<keyword evidence="4 8" id="KW-0378">Hydrolase</keyword>
<dbReference type="GO" id="GO:0005782">
    <property type="term" value="C:peroxisomal matrix"/>
    <property type="evidence" value="ECO:0007669"/>
    <property type="project" value="UniProtKB-SubCell"/>
</dbReference>
<evidence type="ECO:0000256" key="13">
    <source>
        <dbReference type="SAM" id="Coils"/>
    </source>
</evidence>
<dbReference type="PRINTS" id="PR00830">
    <property type="entry name" value="ENDOLAPTASE"/>
</dbReference>
<comment type="subcellular location">
    <subcellularLocation>
        <location evidence="1 8">Peroxisome matrix</location>
    </subcellularLocation>
</comment>
<dbReference type="HAMAP" id="MF_03121">
    <property type="entry name" value="lonp2_euk"/>
    <property type="match status" value="1"/>
</dbReference>
<gene>
    <name evidence="17" type="ORF">BP5553_04316</name>
</gene>
<comment type="similarity">
    <text evidence="8 9 12">Belongs to the peptidase S16 family.</text>
</comment>
<evidence type="ECO:0000256" key="8">
    <source>
        <dbReference type="HAMAP-Rule" id="MF_03121"/>
    </source>
</evidence>
<dbReference type="Proteomes" id="UP000254866">
    <property type="component" value="Unassembled WGS sequence"/>
</dbReference>
<dbReference type="FunFam" id="1.10.8.60:FF:000091">
    <property type="entry name" value="Lon protease homolog 2, peroxisomal"/>
    <property type="match status" value="1"/>
</dbReference>
<dbReference type="Gene3D" id="3.40.50.300">
    <property type="entry name" value="P-loop containing nucleotide triphosphate hydrolases"/>
    <property type="match status" value="1"/>
</dbReference>
<dbReference type="STRING" id="2656787.A0A370TWR4"/>
<feature type="coiled-coil region" evidence="13">
    <location>
        <begin position="416"/>
        <end position="450"/>
    </location>
</feature>
<feature type="region of interest" description="Disordered" evidence="14">
    <location>
        <begin position="287"/>
        <end position="321"/>
    </location>
</feature>
<evidence type="ECO:0000256" key="5">
    <source>
        <dbReference type="ARBA" id="ARBA00022825"/>
    </source>
</evidence>
<dbReference type="CDD" id="cd19500">
    <property type="entry name" value="RecA-like_Lon"/>
    <property type="match status" value="1"/>
</dbReference>
<dbReference type="GO" id="GO:0005524">
    <property type="term" value="F:ATP binding"/>
    <property type="evidence" value="ECO:0007669"/>
    <property type="project" value="UniProtKB-UniRule"/>
</dbReference>
<reference evidence="17 18" key="1">
    <citation type="journal article" date="2018" name="IMA Fungus">
        <title>IMA Genome-F 9: Draft genome sequence of Annulohypoxylon stygium, Aspergillus mulundensis, Berkeleyomyces basicola (syn. Thielaviopsis basicola), Ceratocystis smalleyi, two Cercospora beticola strains, Coleophoma cylindrospora, Fusarium fracticaudum, Phialophora cf. hyalina, and Morchella septimelata.</title>
        <authorList>
            <person name="Wingfield B.D."/>
            <person name="Bills G.F."/>
            <person name="Dong Y."/>
            <person name="Huang W."/>
            <person name="Nel W.J."/>
            <person name="Swalarsk-Parry B.S."/>
            <person name="Vaghefi N."/>
            <person name="Wilken P.M."/>
            <person name="An Z."/>
            <person name="de Beer Z.W."/>
            <person name="De Vos L."/>
            <person name="Chen L."/>
            <person name="Duong T.A."/>
            <person name="Gao Y."/>
            <person name="Hammerbacher A."/>
            <person name="Kikkert J.R."/>
            <person name="Li Y."/>
            <person name="Li H."/>
            <person name="Li K."/>
            <person name="Li Q."/>
            <person name="Liu X."/>
            <person name="Ma X."/>
            <person name="Naidoo K."/>
            <person name="Pethybridge S.J."/>
            <person name="Sun J."/>
            <person name="Steenkamp E.T."/>
            <person name="van der Nest M.A."/>
            <person name="van Wyk S."/>
            <person name="Wingfield M.J."/>
            <person name="Xiong C."/>
            <person name="Yue Q."/>
            <person name="Zhang X."/>
        </authorList>
    </citation>
    <scope>NUCLEOTIDE SEQUENCE [LARGE SCALE GENOMIC DNA]</scope>
    <source>
        <strain evidence="17 18">BP 5553</strain>
    </source>
</reference>
<dbReference type="SUPFAM" id="SSF88697">
    <property type="entry name" value="PUA domain-like"/>
    <property type="match status" value="1"/>
</dbReference>
<name>A0A370TWR4_9HELO</name>
<dbReference type="Gene3D" id="1.20.58.1480">
    <property type="match status" value="1"/>
</dbReference>
<dbReference type="InterPro" id="IPR003593">
    <property type="entry name" value="AAA+_ATPase"/>
</dbReference>
<dbReference type="SMART" id="SM00464">
    <property type="entry name" value="LON"/>
    <property type="match status" value="1"/>
</dbReference>
<dbReference type="GO" id="GO:0004252">
    <property type="term" value="F:serine-type endopeptidase activity"/>
    <property type="evidence" value="ECO:0007669"/>
    <property type="project" value="UniProtKB-UniRule"/>
</dbReference>
<keyword evidence="5 8" id="KW-0720">Serine protease</keyword>
<dbReference type="PROSITE" id="PS51786">
    <property type="entry name" value="LON_PROTEOLYTIC"/>
    <property type="match status" value="1"/>
</dbReference>
<dbReference type="OrthoDB" id="2411602at2759"/>
<accession>A0A370TWR4</accession>
<dbReference type="SMART" id="SM00382">
    <property type="entry name" value="AAA"/>
    <property type="match status" value="1"/>
</dbReference>
<feature type="domain" description="Lon N-terminal" evidence="16">
    <location>
        <begin position="9"/>
        <end position="261"/>
    </location>
</feature>
<dbReference type="InterPro" id="IPR046336">
    <property type="entry name" value="Lon_prtase_N_sf"/>
</dbReference>
<dbReference type="GO" id="GO:0016558">
    <property type="term" value="P:protein import into peroxisome matrix"/>
    <property type="evidence" value="ECO:0007669"/>
    <property type="project" value="UniProtKB-UniRule"/>
</dbReference>
<evidence type="ECO:0000256" key="1">
    <source>
        <dbReference type="ARBA" id="ARBA00004253"/>
    </source>
</evidence>
<feature type="coiled-coil region" evidence="13">
    <location>
        <begin position="240"/>
        <end position="267"/>
    </location>
</feature>
<dbReference type="FunFam" id="3.30.230.10:FF:000039">
    <property type="entry name" value="Lon protease homolog 2, peroxisomal"/>
    <property type="match status" value="1"/>
</dbReference>
<dbReference type="InterPro" id="IPR004815">
    <property type="entry name" value="Lon_bac/euk-typ"/>
</dbReference>
<dbReference type="InterPro" id="IPR003959">
    <property type="entry name" value="ATPase_AAA_core"/>
</dbReference>
<keyword evidence="7 8" id="KW-0576">Peroxisome</keyword>
<dbReference type="InterPro" id="IPR008269">
    <property type="entry name" value="Lon_proteolytic"/>
</dbReference>
<dbReference type="GO" id="GO:0016485">
    <property type="term" value="P:protein processing"/>
    <property type="evidence" value="ECO:0007669"/>
    <property type="project" value="UniProtKB-UniRule"/>
</dbReference>
<dbReference type="InterPro" id="IPR020568">
    <property type="entry name" value="Ribosomal_Su5_D2-typ_SF"/>
</dbReference>
<dbReference type="InterPro" id="IPR027417">
    <property type="entry name" value="P-loop_NTPase"/>
</dbReference>
<dbReference type="InterPro" id="IPR015947">
    <property type="entry name" value="PUA-like_sf"/>
</dbReference>
<proteinExistence type="inferred from homology"/>
<dbReference type="EC" id="3.4.21.-" evidence="8"/>
<evidence type="ECO:0000313" key="17">
    <source>
        <dbReference type="EMBL" id="RDL39976.1"/>
    </source>
</evidence>
<evidence type="ECO:0000256" key="2">
    <source>
        <dbReference type="ARBA" id="ARBA00022670"/>
    </source>
</evidence>
<keyword evidence="18" id="KW-1185">Reference proteome</keyword>
<dbReference type="PANTHER" id="PTHR10046">
    <property type="entry name" value="ATP DEPENDENT LON PROTEASE FAMILY MEMBER"/>
    <property type="match status" value="1"/>
</dbReference>
<dbReference type="Gene3D" id="3.30.230.10">
    <property type="match status" value="1"/>
</dbReference>
<dbReference type="InterPro" id="IPR054594">
    <property type="entry name" value="Lon_lid"/>
</dbReference>
<dbReference type="PROSITE" id="PS51787">
    <property type="entry name" value="LON_N"/>
    <property type="match status" value="1"/>
</dbReference>
<dbReference type="SUPFAM" id="SSF54211">
    <property type="entry name" value="Ribosomal protein S5 domain 2-like"/>
    <property type="match status" value="1"/>
</dbReference>
<evidence type="ECO:0000256" key="6">
    <source>
        <dbReference type="ARBA" id="ARBA00022840"/>
    </source>
</evidence>
<dbReference type="Gene3D" id="2.30.130.40">
    <property type="entry name" value="LON domain-like"/>
    <property type="match status" value="1"/>
</dbReference>